<name>A0AAV0MGJ5_9ROSI</name>
<proteinExistence type="predicted"/>
<evidence type="ECO:0000313" key="2">
    <source>
        <dbReference type="Proteomes" id="UP001154282"/>
    </source>
</evidence>
<protein>
    <submittedName>
        <fullName evidence="1">Uncharacterized protein</fullName>
    </submittedName>
</protein>
<comment type="caution">
    <text evidence="1">The sequence shown here is derived from an EMBL/GenBank/DDBJ whole genome shotgun (WGS) entry which is preliminary data.</text>
</comment>
<organism evidence="1 2">
    <name type="scientific">Linum tenue</name>
    <dbReference type="NCBI Taxonomy" id="586396"/>
    <lineage>
        <taxon>Eukaryota</taxon>
        <taxon>Viridiplantae</taxon>
        <taxon>Streptophyta</taxon>
        <taxon>Embryophyta</taxon>
        <taxon>Tracheophyta</taxon>
        <taxon>Spermatophyta</taxon>
        <taxon>Magnoliopsida</taxon>
        <taxon>eudicotyledons</taxon>
        <taxon>Gunneridae</taxon>
        <taxon>Pentapetalae</taxon>
        <taxon>rosids</taxon>
        <taxon>fabids</taxon>
        <taxon>Malpighiales</taxon>
        <taxon>Linaceae</taxon>
        <taxon>Linum</taxon>
    </lineage>
</organism>
<dbReference type="EMBL" id="CAMGYJ010000007">
    <property type="protein sequence ID" value="CAI0445899.1"/>
    <property type="molecule type" value="Genomic_DNA"/>
</dbReference>
<dbReference type="AlphaFoldDB" id="A0AAV0MGJ5"/>
<accession>A0AAV0MGJ5</accession>
<keyword evidence="2" id="KW-1185">Reference proteome</keyword>
<sequence length="54" mass="6452">MEDNDKRMNENIQSLEARVVSLSRSTQQVELHLTSLDERYEYLNYRVDAFESID</sequence>
<evidence type="ECO:0000313" key="1">
    <source>
        <dbReference type="EMBL" id="CAI0445899.1"/>
    </source>
</evidence>
<reference evidence="1" key="1">
    <citation type="submission" date="2022-08" db="EMBL/GenBank/DDBJ databases">
        <authorList>
            <person name="Gutierrez-Valencia J."/>
        </authorList>
    </citation>
    <scope>NUCLEOTIDE SEQUENCE</scope>
</reference>
<gene>
    <name evidence="1" type="ORF">LITE_LOCUS28783</name>
</gene>
<dbReference type="Proteomes" id="UP001154282">
    <property type="component" value="Unassembled WGS sequence"/>
</dbReference>